<evidence type="ECO:0000256" key="4">
    <source>
        <dbReference type="ARBA" id="ARBA00026057"/>
    </source>
</evidence>
<dbReference type="PANTHER" id="PTHR11638:SF18">
    <property type="entry name" value="HEAT SHOCK PROTEIN 104"/>
    <property type="match status" value="1"/>
</dbReference>
<dbReference type="InterPro" id="IPR003593">
    <property type="entry name" value="AAA+_ATPase"/>
</dbReference>
<comment type="subunit">
    <text evidence="4">Homohexamer. The oligomerization is ATP-dependent.</text>
</comment>
<dbReference type="RefSeq" id="WP_196425124.1">
    <property type="nucleotide sequence ID" value="NZ_CABVGP010000001.1"/>
</dbReference>
<dbReference type="GO" id="GO:0034605">
    <property type="term" value="P:cellular response to heat"/>
    <property type="evidence" value="ECO:0007669"/>
    <property type="project" value="TreeGrafter"/>
</dbReference>
<dbReference type="PROSITE" id="PS00871">
    <property type="entry name" value="CLPAB_2"/>
    <property type="match status" value="1"/>
</dbReference>
<organism evidence="6 7">
    <name type="scientific">Amycolatopsis camponoti</name>
    <dbReference type="NCBI Taxonomy" id="2606593"/>
    <lineage>
        <taxon>Bacteria</taxon>
        <taxon>Bacillati</taxon>
        <taxon>Actinomycetota</taxon>
        <taxon>Actinomycetes</taxon>
        <taxon>Pseudonocardiales</taxon>
        <taxon>Pseudonocardiaceae</taxon>
        <taxon>Amycolatopsis</taxon>
    </lineage>
</organism>
<dbReference type="InterPro" id="IPR050130">
    <property type="entry name" value="ClpA_ClpB"/>
</dbReference>
<evidence type="ECO:0000313" key="6">
    <source>
        <dbReference type="EMBL" id="VVJ15003.1"/>
    </source>
</evidence>
<evidence type="ECO:0000256" key="3">
    <source>
        <dbReference type="ARBA" id="ARBA00023186"/>
    </source>
</evidence>
<evidence type="ECO:0000256" key="2">
    <source>
        <dbReference type="ARBA" id="ARBA00022840"/>
    </source>
</evidence>
<name>A0A6I8LI55_9PSEU</name>
<accession>A0A6I8LI55</accession>
<evidence type="ECO:0000259" key="5">
    <source>
        <dbReference type="SMART" id="SM00382"/>
    </source>
</evidence>
<dbReference type="Gene3D" id="3.40.50.300">
    <property type="entry name" value="P-loop containing nucleotide triphosphate hydrolases"/>
    <property type="match status" value="1"/>
</dbReference>
<keyword evidence="1" id="KW-0547">Nucleotide-binding</keyword>
<evidence type="ECO:0000313" key="7">
    <source>
        <dbReference type="Proteomes" id="UP000399805"/>
    </source>
</evidence>
<dbReference type="Proteomes" id="UP000399805">
    <property type="component" value="Unassembled WGS sequence"/>
</dbReference>
<dbReference type="InterPro" id="IPR001270">
    <property type="entry name" value="ClpA/B"/>
</dbReference>
<protein>
    <submittedName>
        <fullName evidence="6">ClpB protein</fullName>
    </submittedName>
</protein>
<gene>
    <name evidence="6" type="ORF">AA23TX_00030</name>
</gene>
<reference evidence="6 7" key="1">
    <citation type="submission" date="2019-09" db="EMBL/GenBank/DDBJ databases">
        <authorList>
            <person name="Leyn A S."/>
        </authorList>
    </citation>
    <scope>NUCLEOTIDE SEQUENCE [LARGE SCALE GENOMIC DNA]</scope>
    <source>
        <strain evidence="6">AA231_1</strain>
    </source>
</reference>
<evidence type="ECO:0000256" key="1">
    <source>
        <dbReference type="ARBA" id="ARBA00022741"/>
    </source>
</evidence>
<keyword evidence="7" id="KW-1185">Reference proteome</keyword>
<dbReference type="InterPro" id="IPR027417">
    <property type="entry name" value="P-loop_NTPase"/>
</dbReference>
<dbReference type="AlphaFoldDB" id="A0A6I8LI55"/>
<dbReference type="InterPro" id="IPR003959">
    <property type="entry name" value="ATPase_AAA_core"/>
</dbReference>
<dbReference type="PANTHER" id="PTHR11638">
    <property type="entry name" value="ATP-DEPENDENT CLP PROTEASE"/>
    <property type="match status" value="1"/>
</dbReference>
<feature type="domain" description="AAA+ ATPase" evidence="5">
    <location>
        <begin position="339"/>
        <end position="488"/>
    </location>
</feature>
<dbReference type="GO" id="GO:0016887">
    <property type="term" value="F:ATP hydrolysis activity"/>
    <property type="evidence" value="ECO:0007669"/>
    <property type="project" value="InterPro"/>
</dbReference>
<proteinExistence type="predicted"/>
<dbReference type="SUPFAM" id="SSF52540">
    <property type="entry name" value="P-loop containing nucleoside triphosphate hydrolases"/>
    <property type="match status" value="1"/>
</dbReference>
<dbReference type="GO" id="GO:0005737">
    <property type="term" value="C:cytoplasm"/>
    <property type="evidence" value="ECO:0007669"/>
    <property type="project" value="TreeGrafter"/>
</dbReference>
<dbReference type="CDD" id="cd19499">
    <property type="entry name" value="RecA-like_ClpB_Hsp104-like"/>
    <property type="match status" value="1"/>
</dbReference>
<keyword evidence="3" id="KW-0143">Chaperone</keyword>
<dbReference type="SMART" id="SM00382">
    <property type="entry name" value="AAA"/>
    <property type="match status" value="1"/>
</dbReference>
<dbReference type="EMBL" id="CABVGP010000001">
    <property type="protein sequence ID" value="VVJ15003.1"/>
    <property type="molecule type" value="Genomic_DNA"/>
</dbReference>
<dbReference type="PRINTS" id="PR00300">
    <property type="entry name" value="CLPPROTEASEA"/>
</dbReference>
<keyword evidence="2" id="KW-0067">ATP-binding</keyword>
<dbReference type="GO" id="GO:0005524">
    <property type="term" value="F:ATP binding"/>
    <property type="evidence" value="ECO:0007669"/>
    <property type="project" value="UniProtKB-KW"/>
</dbReference>
<dbReference type="Pfam" id="PF07724">
    <property type="entry name" value="AAA_2"/>
    <property type="match status" value="1"/>
</dbReference>
<dbReference type="InterPro" id="IPR028299">
    <property type="entry name" value="ClpA/B_CS2"/>
</dbReference>
<sequence>MTMTEHAPATGPELAPSAAGSPGWLREFATTLSVHSQFVFHGNVHDQFVTADGGRLTSLPALLWEVLRENGFTCLFTYDQIDGLGVRPAAGPGADKAKLAAGRLLNGLGRTPDLTELQQDISAVVGAGERCAFVLAHASRLSLRNSDLGAKERDFFLFCAKLGVNALRRGGAAPYNPVIWLVDNEGDLPNWLTVGNAHVRSIAVPPPDLGDRQRAAALLIEDYEGAESVAAEAKQKVVDAFAVESHGMTLDAMAGVAQLAQESRVPFDRLAESVATYRLGVIENPWRQSHLRARLQQRAGDLGARVKGQPQAVAKALDVLKRAAMGLSGAHTGKPGTRPRGVLFFAGPTGVGKTELAKGIAQLVYGDESALLRLDMSEFSESHAADRLIGSPPGYVGHDAGGQLTNAMRRQPFRVVLFDEIEKAHPLVLDKFLQILEDGRLTDGRGDTAYFSESILIFTSNLGVQKKDPKTGVLRNLIEPGLAFDKVDVAVREAISDHFRYEIKRPELLNRIGDNIVVFDFIGQAAAEMIFFGQVANVRNLVAAEHGVSVELAEWVTGALKKDCTTDLTFGGRGIGNQVEARLVNPLARALFDEPLPRGTRVTVSGFDQRSTPPALELVVDE</sequence>